<comment type="similarity">
    <text evidence="3">Belongs to the glycosyl hydrolase 84 family.</text>
</comment>
<dbReference type="Pfam" id="PF07555">
    <property type="entry name" value="NAGidase"/>
    <property type="match status" value="1"/>
</dbReference>
<dbReference type="InterPro" id="IPR011496">
    <property type="entry name" value="O-GlcNAcase_cat"/>
</dbReference>
<dbReference type="PROSITE" id="PS52009">
    <property type="entry name" value="GH84"/>
    <property type="match status" value="1"/>
</dbReference>
<gene>
    <name evidence="5" type="ORF">ACFQ4R_01220</name>
</gene>
<comment type="caution">
    <text evidence="5">The sequence shown here is derived from an EMBL/GenBank/DDBJ whole genome shotgun (WGS) entry which is preliminary data.</text>
</comment>
<name>A0ABW4BKR5_9LACO</name>
<evidence type="ECO:0000256" key="3">
    <source>
        <dbReference type="PROSITE-ProRule" id="PRU01353"/>
    </source>
</evidence>
<dbReference type="InterPro" id="IPR017853">
    <property type="entry name" value="GH"/>
</dbReference>
<dbReference type="InterPro" id="IPR051822">
    <property type="entry name" value="Glycosyl_Hydrolase_84"/>
</dbReference>
<dbReference type="EMBL" id="JBHTOH010000014">
    <property type="protein sequence ID" value="MFD1410243.1"/>
    <property type="molecule type" value="Genomic_DNA"/>
</dbReference>
<evidence type="ECO:0000256" key="1">
    <source>
        <dbReference type="ARBA" id="ARBA00022801"/>
    </source>
</evidence>
<protein>
    <submittedName>
        <fullName evidence="5">Protein O-GlcNAcase</fullName>
    </submittedName>
</protein>
<reference evidence="6" key="1">
    <citation type="journal article" date="2019" name="Int. J. Syst. Evol. Microbiol.">
        <title>The Global Catalogue of Microorganisms (GCM) 10K type strain sequencing project: providing services to taxonomists for standard genome sequencing and annotation.</title>
        <authorList>
            <consortium name="The Broad Institute Genomics Platform"/>
            <consortium name="The Broad Institute Genome Sequencing Center for Infectious Disease"/>
            <person name="Wu L."/>
            <person name="Ma J."/>
        </authorList>
    </citation>
    <scope>NUCLEOTIDE SEQUENCE [LARGE SCALE GENOMIC DNA]</scope>
    <source>
        <strain evidence="6">CCM 8937</strain>
    </source>
</reference>
<dbReference type="RefSeq" id="WP_164509139.1">
    <property type="nucleotide sequence ID" value="NZ_JBHTOH010000014.1"/>
</dbReference>
<keyword evidence="2 3" id="KW-0326">Glycosidase</keyword>
<dbReference type="PANTHER" id="PTHR13170:SF16">
    <property type="entry name" value="PROTEIN O-GLCNACASE"/>
    <property type="match status" value="1"/>
</dbReference>
<accession>A0ABW4BKR5</accession>
<dbReference type="Proteomes" id="UP001597191">
    <property type="component" value="Unassembled WGS sequence"/>
</dbReference>
<feature type="active site" description="Proton donor" evidence="3">
    <location>
        <position position="151"/>
    </location>
</feature>
<evidence type="ECO:0000313" key="5">
    <source>
        <dbReference type="EMBL" id="MFD1410243.1"/>
    </source>
</evidence>
<dbReference type="Gene3D" id="3.20.20.80">
    <property type="entry name" value="Glycosidases"/>
    <property type="match status" value="1"/>
</dbReference>
<evidence type="ECO:0000313" key="6">
    <source>
        <dbReference type="Proteomes" id="UP001597191"/>
    </source>
</evidence>
<evidence type="ECO:0000259" key="4">
    <source>
        <dbReference type="PROSITE" id="PS52009"/>
    </source>
</evidence>
<organism evidence="5 6">
    <name type="scientific">Lapidilactobacillus gannanensis</name>
    <dbReference type="NCBI Taxonomy" id="2486002"/>
    <lineage>
        <taxon>Bacteria</taxon>
        <taxon>Bacillati</taxon>
        <taxon>Bacillota</taxon>
        <taxon>Bacilli</taxon>
        <taxon>Lactobacillales</taxon>
        <taxon>Lactobacillaceae</taxon>
        <taxon>Lapidilactobacillus</taxon>
    </lineage>
</organism>
<proteinExistence type="inferred from homology"/>
<dbReference type="PANTHER" id="PTHR13170">
    <property type="entry name" value="O-GLCNACASE"/>
    <property type="match status" value="1"/>
</dbReference>
<feature type="domain" description="GH84" evidence="4">
    <location>
        <begin position="36"/>
        <end position="314"/>
    </location>
</feature>
<sequence length="451" mass="52507">MRGLRYANELLEKLIISKSEDIICPVATVIQDSPIQIRGVIEGFYGQPWSHKNRLNVIDYLGCHRMNTYMYAPKDDVYQRKEWRKLYPVNLQDEFSELQERCLQEQIDFYYMISPGNDICLSDDDDVSILCEKLQQMIDLGFTHFGLLFDDIDYHLKGRALVKFSTAANAHANLANQVNSYLKEKLSSYKLVICPTEYDNAEGTVYLSELTEKLAPEVMMFWTGPSTLASQISTYDLRVMAQVYQRKMIIWDNVPVNDFQNDAERLFLSPYRNRTPHINNDLYNVAGIVSNPMPEWESSKITIGTMSDYLWNPSRYRPQESFLSNLEDLIPKPLYSSFLLFASFNKNRFMQNDYQYDQINMINRNSVDEITNVLKNLMEVSIKLQTGVESSPLLKEMLPWLMRPAKDLELWNAIVVGNKNQVTYLKNRLASDHHRMGTDLVAKYIQKYSIQ</sequence>
<evidence type="ECO:0000256" key="2">
    <source>
        <dbReference type="ARBA" id="ARBA00023295"/>
    </source>
</evidence>
<keyword evidence="1 3" id="KW-0378">Hydrolase</keyword>
<dbReference type="SUPFAM" id="SSF51445">
    <property type="entry name" value="(Trans)glycosidases"/>
    <property type="match status" value="1"/>
</dbReference>
<keyword evidence="6" id="KW-1185">Reference proteome</keyword>